<dbReference type="InterPro" id="IPR002611">
    <property type="entry name" value="IstB_ATP-bd"/>
</dbReference>
<protein>
    <submittedName>
        <fullName evidence="3">Primosomal protein dnai n-terminus</fullName>
    </submittedName>
</protein>
<gene>
    <name evidence="3" type="ORF">Tpal_1454</name>
</gene>
<dbReference type="Gene3D" id="3.40.50.300">
    <property type="entry name" value="P-loop containing nucleotide triphosphate hydrolases"/>
    <property type="match status" value="1"/>
</dbReference>
<sequence length="309" mass="35721">MMEPIGRAFSKYMNNPEISQRYKAMIAMIMEDGDVQHFFQEHQDKLTQEIVDKSYSKLYEYVQEKEKIKAGKESQNPGYEPHLALNAGYIDVVYTPTAETLAKVKEKELRSRIHSMSMPKDVRNATFKDFVQSNERMSAILESLNFIDQYNENPKAHHQALYFVGPFGVGKSYLLGAIAHELALTGHVTTLMHYPTFTMEMKQAIQSNTVNEKIDAVKKTEVLMLDDIGAEANSTWIRDEVLGVILQYRMQEDLPTFFSSNFTLNELEEHFRMGNRGDDEPIKAKRLMERIRFLAREVAIKGKNRRFES</sequence>
<dbReference type="InterPro" id="IPR027417">
    <property type="entry name" value="P-loop_NTPase"/>
</dbReference>
<dbReference type="GO" id="GO:0006260">
    <property type="term" value="P:DNA replication"/>
    <property type="evidence" value="ECO:0007669"/>
    <property type="project" value="TreeGrafter"/>
</dbReference>
<dbReference type="Pfam" id="PF01695">
    <property type="entry name" value="IstB_IS21"/>
    <property type="match status" value="1"/>
</dbReference>
<evidence type="ECO:0000313" key="4">
    <source>
        <dbReference type="Proteomes" id="UP000242754"/>
    </source>
</evidence>
<dbReference type="AlphaFoldDB" id="A0A143YK48"/>
<organism evidence="3 4">
    <name type="scientific">Trichococcus palustris</name>
    <dbReference type="NCBI Taxonomy" id="140314"/>
    <lineage>
        <taxon>Bacteria</taxon>
        <taxon>Bacillati</taxon>
        <taxon>Bacillota</taxon>
        <taxon>Bacilli</taxon>
        <taxon>Lactobacillales</taxon>
        <taxon>Carnobacteriaceae</taxon>
        <taxon>Trichococcus</taxon>
    </lineage>
</organism>
<accession>A0A143YK48</accession>
<dbReference type="PANTHER" id="PTHR30050">
    <property type="entry name" value="CHROMOSOMAL REPLICATION INITIATOR PROTEIN DNAA"/>
    <property type="match status" value="1"/>
</dbReference>
<dbReference type="Pfam" id="PF07319">
    <property type="entry name" value="DnaI_N"/>
    <property type="match status" value="1"/>
</dbReference>
<keyword evidence="4" id="KW-1185">Reference proteome</keyword>
<reference evidence="3 4" key="1">
    <citation type="submission" date="2016-02" db="EMBL/GenBank/DDBJ databases">
        <authorList>
            <person name="Wen L."/>
            <person name="He K."/>
            <person name="Yang H."/>
        </authorList>
    </citation>
    <scope>NUCLEOTIDE SEQUENCE [LARGE SCALE GENOMIC DNA]</scope>
    <source>
        <strain evidence="3">Trichococcus palustris</strain>
    </source>
</reference>
<dbReference type="GO" id="GO:0005524">
    <property type="term" value="F:ATP binding"/>
    <property type="evidence" value="ECO:0007669"/>
    <property type="project" value="InterPro"/>
</dbReference>
<feature type="domain" description="IstB-like ATP-binding" evidence="1">
    <location>
        <begin position="109"/>
        <end position="306"/>
    </location>
</feature>
<evidence type="ECO:0000259" key="1">
    <source>
        <dbReference type="Pfam" id="PF01695"/>
    </source>
</evidence>
<proteinExistence type="predicted"/>
<evidence type="ECO:0000313" key="3">
    <source>
        <dbReference type="EMBL" id="CZQ91720.1"/>
    </source>
</evidence>
<feature type="domain" description="Primosomal DnaI N-terminal" evidence="2">
    <location>
        <begin position="2"/>
        <end position="94"/>
    </location>
</feature>
<evidence type="ECO:0000259" key="2">
    <source>
        <dbReference type="Pfam" id="PF07319"/>
    </source>
</evidence>
<dbReference type="STRING" id="140314.SAMN04488076_11538"/>
<dbReference type="SUPFAM" id="SSF52540">
    <property type="entry name" value="P-loop containing nucleoside triphosphate hydrolases"/>
    <property type="match status" value="1"/>
</dbReference>
<dbReference type="EMBL" id="FJNE01000003">
    <property type="protein sequence ID" value="CZQ91720.1"/>
    <property type="molecule type" value="Genomic_DNA"/>
</dbReference>
<dbReference type="InterPro" id="IPR009928">
    <property type="entry name" value="DnaI_N"/>
</dbReference>
<dbReference type="Proteomes" id="UP000242754">
    <property type="component" value="Unassembled WGS sequence"/>
</dbReference>
<dbReference type="NCBIfam" id="NF006505">
    <property type="entry name" value="PRK08939.1"/>
    <property type="match status" value="1"/>
</dbReference>
<dbReference type="PANTHER" id="PTHR30050:SF8">
    <property type="entry name" value="PRIMOSOMAL PROTEIN DNAI"/>
    <property type="match status" value="1"/>
</dbReference>
<name>A0A143YK48_9LACT</name>